<dbReference type="InterPro" id="IPR001650">
    <property type="entry name" value="Helicase_C-like"/>
</dbReference>
<evidence type="ECO:0000256" key="4">
    <source>
        <dbReference type="ARBA" id="ARBA00022840"/>
    </source>
</evidence>
<comment type="caution">
    <text evidence="7">The sequence shown here is derived from an EMBL/GenBank/DDBJ whole genome shotgun (WGS) entry which is preliminary data.</text>
</comment>
<dbReference type="InterPro" id="IPR010225">
    <property type="entry name" value="HrpB"/>
</dbReference>
<dbReference type="InterPro" id="IPR011545">
    <property type="entry name" value="DEAD/DEAH_box_helicase_dom"/>
</dbReference>
<dbReference type="PROSITE" id="PS51192">
    <property type="entry name" value="HELICASE_ATP_BIND_1"/>
    <property type="match status" value="1"/>
</dbReference>
<gene>
    <name evidence="7" type="primary">hrpB</name>
    <name evidence="7" type="ORF">ENS64_15215</name>
</gene>
<dbReference type="AlphaFoldDB" id="A0A7C4LMK6"/>
<dbReference type="InterPro" id="IPR014001">
    <property type="entry name" value="Helicase_ATP-bd"/>
</dbReference>
<dbReference type="SUPFAM" id="SSF52540">
    <property type="entry name" value="P-loop containing nucleoside triphosphate hydrolases"/>
    <property type="match status" value="1"/>
</dbReference>
<dbReference type="FunFam" id="3.40.50.300:FF:002125">
    <property type="entry name" value="ATP-dependent helicase HrpB"/>
    <property type="match status" value="1"/>
</dbReference>
<keyword evidence="4" id="KW-0067">ATP-binding</keyword>
<protein>
    <submittedName>
        <fullName evidence="7">ATP-dependent helicase HrpB</fullName>
    </submittedName>
</protein>
<organism evidence="7">
    <name type="scientific">Schlesneria paludicola</name>
    <dbReference type="NCBI Taxonomy" id="360056"/>
    <lineage>
        <taxon>Bacteria</taxon>
        <taxon>Pseudomonadati</taxon>
        <taxon>Planctomycetota</taxon>
        <taxon>Planctomycetia</taxon>
        <taxon>Planctomycetales</taxon>
        <taxon>Planctomycetaceae</taxon>
        <taxon>Schlesneria</taxon>
    </lineage>
</organism>
<keyword evidence="1" id="KW-0547">Nucleotide-binding</keyword>
<dbReference type="Pfam" id="PF08482">
    <property type="entry name" value="HrpB_C"/>
    <property type="match status" value="1"/>
</dbReference>
<dbReference type="GO" id="GO:0005524">
    <property type="term" value="F:ATP binding"/>
    <property type="evidence" value="ECO:0007669"/>
    <property type="project" value="UniProtKB-KW"/>
</dbReference>
<dbReference type="Gene3D" id="3.40.50.300">
    <property type="entry name" value="P-loop containing nucleotide triphosphate hydrolases"/>
    <property type="match status" value="2"/>
</dbReference>
<dbReference type="PANTHER" id="PTHR43519:SF1">
    <property type="entry name" value="ATP-DEPENDENT RNA HELICASE HRPB"/>
    <property type="match status" value="1"/>
</dbReference>
<evidence type="ECO:0000259" key="5">
    <source>
        <dbReference type="PROSITE" id="PS51192"/>
    </source>
</evidence>
<dbReference type="CDD" id="cd18791">
    <property type="entry name" value="SF2_C_RHA"/>
    <property type="match status" value="1"/>
</dbReference>
<dbReference type="InterPro" id="IPR027417">
    <property type="entry name" value="P-loop_NTPase"/>
</dbReference>
<dbReference type="SMART" id="SM00487">
    <property type="entry name" value="DEXDc"/>
    <property type="match status" value="1"/>
</dbReference>
<evidence type="ECO:0000256" key="2">
    <source>
        <dbReference type="ARBA" id="ARBA00022801"/>
    </source>
</evidence>
<dbReference type="InterPro" id="IPR049614">
    <property type="entry name" value="HrpB_DEXH"/>
</dbReference>
<dbReference type="GO" id="GO:0003676">
    <property type="term" value="F:nucleic acid binding"/>
    <property type="evidence" value="ECO:0007669"/>
    <property type="project" value="InterPro"/>
</dbReference>
<feature type="domain" description="Helicase ATP-binding" evidence="5">
    <location>
        <begin position="14"/>
        <end position="178"/>
    </location>
</feature>
<dbReference type="PANTHER" id="PTHR43519">
    <property type="entry name" value="ATP-DEPENDENT RNA HELICASE HRPB"/>
    <property type="match status" value="1"/>
</dbReference>
<feature type="domain" description="Helicase C-terminal" evidence="6">
    <location>
        <begin position="204"/>
        <end position="364"/>
    </location>
</feature>
<evidence type="ECO:0000313" key="7">
    <source>
        <dbReference type="EMBL" id="HGT40593.1"/>
    </source>
</evidence>
<dbReference type="PIRSF" id="PIRSF005496">
    <property type="entry name" value="ATP_hel_hrpB"/>
    <property type="match status" value="1"/>
</dbReference>
<dbReference type="NCBIfam" id="TIGR01970">
    <property type="entry name" value="DEAH_box_HrpB"/>
    <property type="match status" value="1"/>
</dbReference>
<name>A0A7C4LMK6_9PLAN</name>
<accession>A0A7C4LMK6</accession>
<evidence type="ECO:0000256" key="3">
    <source>
        <dbReference type="ARBA" id="ARBA00022806"/>
    </source>
</evidence>
<evidence type="ECO:0000259" key="6">
    <source>
        <dbReference type="PROSITE" id="PS51194"/>
    </source>
</evidence>
<keyword evidence="3 7" id="KW-0347">Helicase</keyword>
<dbReference type="InterPro" id="IPR007502">
    <property type="entry name" value="Helicase-assoc_dom"/>
</dbReference>
<keyword evidence="2" id="KW-0378">Hydrolase</keyword>
<dbReference type="PROSITE" id="PS51194">
    <property type="entry name" value="HELICASE_CTER"/>
    <property type="match status" value="1"/>
</dbReference>
<dbReference type="Gene3D" id="1.20.120.1080">
    <property type="match status" value="1"/>
</dbReference>
<reference evidence="7" key="1">
    <citation type="journal article" date="2020" name="mSystems">
        <title>Genome- and Community-Level Interaction Insights into Carbon Utilization and Element Cycling Functions of Hydrothermarchaeota in Hydrothermal Sediment.</title>
        <authorList>
            <person name="Zhou Z."/>
            <person name="Liu Y."/>
            <person name="Xu W."/>
            <person name="Pan J."/>
            <person name="Luo Z.H."/>
            <person name="Li M."/>
        </authorList>
    </citation>
    <scope>NUCLEOTIDE SEQUENCE [LARGE SCALE GENOMIC DNA]</scope>
    <source>
        <strain evidence="7">SpSt-508</strain>
    </source>
</reference>
<proteinExistence type="predicted"/>
<dbReference type="Pfam" id="PF00270">
    <property type="entry name" value="DEAD"/>
    <property type="match status" value="1"/>
</dbReference>
<dbReference type="GO" id="GO:0016787">
    <property type="term" value="F:hydrolase activity"/>
    <property type="evidence" value="ECO:0007669"/>
    <property type="project" value="UniProtKB-KW"/>
</dbReference>
<sequence>MLPLPIDHELPNVLAGLDAASCVILRAPPGAGKTTRVPPALLEAPWAHDRQVWVLQPRRVAARSTAARMAAERAVRLGEEVGYHIRFDRRSSSRTRLLVMTEGVLTRRLLDDPFVEGVAAVVLDEFHERHVETDVALAMLRRIQQTVRPDLKLVVMSATLATDDLRRYLPEAPVISCEIRTHAVEIEYLAAQDSRPLPVQVAWGVRRMLAESSGHVLAFLPGVREIQQTLGQLQDVSAEVLPLYGDLPVAEQDRVFEPSGERKIVLATNVAETSITIPGVTAVVDSGWARVPELDPELGLNRLVLRPISQASAEQRAGRAGRTAPGKCLRLWTQAAQRTRPTCEVPEIHRVDLAGVVLQLRCWGESDARRFPWFDPPRSDVLDRAERLLATLDALDHAGPTPLGRLLAALPVHPRLGRLLVEGVRRGHRWEAALAAALLSERDPFPHSGRSPRRPLPSPSDVLDRVEALRDFYRTGSTSHVQGELLQEGLALRIRQVAEQLARVVPEEPSTPVDETSLEEALGRAVLAAFPDRVARRREPRSQKALMVGGRGVRLAETSAVTEAELFVALDVDAAGDDALVRLAAGIERAWLPATHLQTATDVEFDEESGRVQARRRTRWFDLVLEEAPAELPDDAVVAQVLAEAARRRWSDVYPPIDPGVEQLVARVRCLREWMPEWDLPTWDDAELMALLPEICWGCRSLEDLRRGRWRDVLWHALTERQRWAVEREAPEKIEVPSGRRIAVNYAAGRPPVMAVRIQEVFGWKETPRLAGGRVRVLLHLLAPNDRPQQITDDLPSFWTTAYPQIRGDLRRRYPKHAWPEDPWTAVPEKRPRR</sequence>
<dbReference type="Pfam" id="PF00271">
    <property type="entry name" value="Helicase_C"/>
    <property type="match status" value="1"/>
</dbReference>
<dbReference type="EMBL" id="DSVQ01000018">
    <property type="protein sequence ID" value="HGT40593.1"/>
    <property type="molecule type" value="Genomic_DNA"/>
</dbReference>
<dbReference type="InterPro" id="IPR013689">
    <property type="entry name" value="RNA_helicase_ATP-dep_HrpB_C"/>
</dbReference>
<dbReference type="SMART" id="SM00490">
    <property type="entry name" value="HELICc"/>
    <property type="match status" value="1"/>
</dbReference>
<dbReference type="CDD" id="cd17990">
    <property type="entry name" value="DEXHc_HrpB"/>
    <property type="match status" value="1"/>
</dbReference>
<dbReference type="SMART" id="SM00847">
    <property type="entry name" value="HA2"/>
    <property type="match status" value="1"/>
</dbReference>
<evidence type="ECO:0000256" key="1">
    <source>
        <dbReference type="ARBA" id="ARBA00022741"/>
    </source>
</evidence>
<dbReference type="GO" id="GO:0004386">
    <property type="term" value="F:helicase activity"/>
    <property type="evidence" value="ECO:0007669"/>
    <property type="project" value="UniProtKB-KW"/>
</dbReference>